<comment type="caution">
    <text evidence="1">The sequence shown here is derived from an EMBL/GenBank/DDBJ whole genome shotgun (WGS) entry which is preliminary data.</text>
</comment>
<keyword evidence="2" id="KW-1185">Reference proteome</keyword>
<dbReference type="OrthoDB" id="2415771at2759"/>
<dbReference type="EMBL" id="QKYT01000230">
    <property type="protein sequence ID" value="RIA89165.1"/>
    <property type="molecule type" value="Genomic_DNA"/>
</dbReference>
<evidence type="ECO:0000313" key="2">
    <source>
        <dbReference type="Proteomes" id="UP000265703"/>
    </source>
</evidence>
<organism evidence="1 2">
    <name type="scientific">Glomus cerebriforme</name>
    <dbReference type="NCBI Taxonomy" id="658196"/>
    <lineage>
        <taxon>Eukaryota</taxon>
        <taxon>Fungi</taxon>
        <taxon>Fungi incertae sedis</taxon>
        <taxon>Mucoromycota</taxon>
        <taxon>Glomeromycotina</taxon>
        <taxon>Glomeromycetes</taxon>
        <taxon>Glomerales</taxon>
        <taxon>Glomeraceae</taxon>
        <taxon>Glomus</taxon>
    </lineage>
</organism>
<accession>A0A397SYU6</accession>
<protein>
    <submittedName>
        <fullName evidence="1">Uncharacterized protein</fullName>
    </submittedName>
</protein>
<evidence type="ECO:0000313" key="1">
    <source>
        <dbReference type="EMBL" id="RIA89165.1"/>
    </source>
</evidence>
<proteinExistence type="predicted"/>
<dbReference type="STRING" id="658196.A0A397SYU6"/>
<name>A0A397SYU6_9GLOM</name>
<dbReference type="AlphaFoldDB" id="A0A397SYU6"/>
<sequence>MPSVSIKVILKVFINKDYLDFLLKAKVRSSLKGEFVNVNIQCELNKILQAFGNFILFELQISEDYQPPLQKENNAFKYVNTCGIEKMKGRAIHLPKELKEFFNKSDPSSYKNARPKFDYNCLDRHANLLFGHLNALWIDSSQFTWIYPIVERFSKCLNEYFTYLRTQNIKIGKNHQLEIPVRLIDDSINMKKKSQANPIQLVTGIPTKHHQTRALYQELTGDFSSDINMSEKQIMLHIKQLLISRNDKIIVNLRSFNKGRPEHYTEFWKYIEQYLEERAAVDDR</sequence>
<gene>
    <name evidence="1" type="ORF">C1645_825250</name>
</gene>
<reference evidence="1 2" key="1">
    <citation type="submission" date="2018-06" db="EMBL/GenBank/DDBJ databases">
        <title>Comparative genomics reveals the genomic features of Rhizophagus irregularis, R. cerebriforme, R. diaphanum and Gigaspora rosea, and their symbiotic lifestyle signature.</title>
        <authorList>
            <person name="Morin E."/>
            <person name="San Clemente H."/>
            <person name="Chen E.C.H."/>
            <person name="De La Providencia I."/>
            <person name="Hainaut M."/>
            <person name="Kuo A."/>
            <person name="Kohler A."/>
            <person name="Murat C."/>
            <person name="Tang N."/>
            <person name="Roy S."/>
            <person name="Loubradou J."/>
            <person name="Henrissat B."/>
            <person name="Grigoriev I.V."/>
            <person name="Corradi N."/>
            <person name="Roux C."/>
            <person name="Martin F.M."/>
        </authorList>
    </citation>
    <scope>NUCLEOTIDE SEQUENCE [LARGE SCALE GENOMIC DNA]</scope>
    <source>
        <strain evidence="1 2">DAOM 227022</strain>
    </source>
</reference>
<dbReference type="Proteomes" id="UP000265703">
    <property type="component" value="Unassembled WGS sequence"/>
</dbReference>